<dbReference type="Proteomes" id="UP001237156">
    <property type="component" value="Unassembled WGS sequence"/>
</dbReference>
<keyword evidence="2" id="KW-1185">Reference proteome</keyword>
<dbReference type="RefSeq" id="WP_279524388.1">
    <property type="nucleotide sequence ID" value="NZ_JARVII010000012.1"/>
</dbReference>
<proteinExistence type="predicted"/>
<name>A0AAW6RPI8_9BURK</name>
<evidence type="ECO:0000313" key="1">
    <source>
        <dbReference type="EMBL" id="MDG9699490.1"/>
    </source>
</evidence>
<gene>
    <name evidence="1" type="ORF">QB898_07160</name>
</gene>
<dbReference type="EMBL" id="JARVII010000012">
    <property type="protein sequence ID" value="MDG9699490.1"/>
    <property type="molecule type" value="Genomic_DNA"/>
</dbReference>
<comment type="caution">
    <text evidence="1">The sequence shown here is derived from an EMBL/GenBank/DDBJ whole genome shotgun (WGS) entry which is preliminary data.</text>
</comment>
<evidence type="ECO:0000313" key="2">
    <source>
        <dbReference type="Proteomes" id="UP001237156"/>
    </source>
</evidence>
<organism evidence="1 2">
    <name type="scientific">Ottowia cancrivicina</name>
    <dbReference type="NCBI Taxonomy" id="3040346"/>
    <lineage>
        <taxon>Bacteria</taxon>
        <taxon>Pseudomonadati</taxon>
        <taxon>Pseudomonadota</taxon>
        <taxon>Betaproteobacteria</taxon>
        <taxon>Burkholderiales</taxon>
        <taxon>Comamonadaceae</taxon>
        <taxon>Ottowia</taxon>
    </lineage>
</organism>
<accession>A0AAW6RPI8</accession>
<sequence>MDELLGPGWKRSAGFDSSRPHIHVMVWETTGWYKRFYAIATWDEVYSDIEGRRYRPMRSVFSRHSAGKIFSWLSKQ</sequence>
<reference evidence="1 2" key="1">
    <citation type="submission" date="2023-04" db="EMBL/GenBank/DDBJ databases">
        <title>Ottowia paracancer sp. nov., isolated from human stomach.</title>
        <authorList>
            <person name="Song Y."/>
        </authorList>
    </citation>
    <scope>NUCLEOTIDE SEQUENCE [LARGE SCALE GENOMIC DNA]</scope>
    <source>
        <strain evidence="1 2">10c7w1</strain>
    </source>
</reference>
<protein>
    <submittedName>
        <fullName evidence="1">Uncharacterized protein</fullName>
    </submittedName>
</protein>
<dbReference type="AlphaFoldDB" id="A0AAW6RPI8"/>